<dbReference type="PANTHER" id="PTHR12526:SF635">
    <property type="entry name" value="GLYCOSYL TRANSFERASE GROUP 1"/>
    <property type="match status" value="1"/>
</dbReference>
<evidence type="ECO:0000256" key="1">
    <source>
        <dbReference type="ARBA" id="ARBA00022679"/>
    </source>
</evidence>
<evidence type="ECO:0000313" key="4">
    <source>
        <dbReference type="EMBL" id="HIW99627.1"/>
    </source>
</evidence>
<name>A0A9D1USK4_9MICC</name>
<proteinExistence type="predicted"/>
<organism evidence="4 5">
    <name type="scientific">Candidatus Nesterenkonia stercoripullorum</name>
    <dbReference type="NCBI Taxonomy" id="2838701"/>
    <lineage>
        <taxon>Bacteria</taxon>
        <taxon>Bacillati</taxon>
        <taxon>Actinomycetota</taxon>
        <taxon>Actinomycetes</taxon>
        <taxon>Micrococcales</taxon>
        <taxon>Micrococcaceae</taxon>
        <taxon>Nesterenkonia</taxon>
    </lineage>
</organism>
<dbReference type="SUPFAM" id="SSF53756">
    <property type="entry name" value="UDP-Glycosyltransferase/glycogen phosphorylase"/>
    <property type="match status" value="1"/>
</dbReference>
<reference evidence="4" key="2">
    <citation type="submission" date="2021-04" db="EMBL/GenBank/DDBJ databases">
        <authorList>
            <person name="Gilroy R."/>
        </authorList>
    </citation>
    <scope>NUCLEOTIDE SEQUENCE</scope>
    <source>
        <strain evidence="4">ChiHejej3B27-3195</strain>
    </source>
</reference>
<dbReference type="AlphaFoldDB" id="A0A9D1USK4"/>
<dbReference type="PANTHER" id="PTHR12526">
    <property type="entry name" value="GLYCOSYLTRANSFERASE"/>
    <property type="match status" value="1"/>
</dbReference>
<dbReference type="GO" id="GO:0016757">
    <property type="term" value="F:glycosyltransferase activity"/>
    <property type="evidence" value="ECO:0007669"/>
    <property type="project" value="InterPro"/>
</dbReference>
<protein>
    <submittedName>
        <fullName evidence="4">Glycosyltransferase family 4 protein</fullName>
    </submittedName>
</protein>
<accession>A0A9D1USK4</accession>
<dbReference type="Gene3D" id="3.40.50.2000">
    <property type="entry name" value="Glycogen Phosphorylase B"/>
    <property type="match status" value="2"/>
</dbReference>
<sequence length="409" mass="44756">MGEHDRPAVFFVVQPTVAHYREPLLRHLRDSTAIDVDFHGRFANSETSAADRIHPASDDVLSEVTPIRFSTLGRLWWEHGQVRAVWSGSHDVYVLAGRIYTVSAWIALLAGKLRGRTVLLWGHGWKRAESGLKLRLRRAFYSLASGLLVYGDRAKELGISYGVPAEKIEVVYNSIYDAERIGSVQVSSVQVMGSDASTRREDAGTASAAPAQASASLSPGPSAERFTIIYCSRLTARHRLDLLADALAEYPADGPRPFVLVVGEGAERPRLERKFAESGVDAEFTGACYDDAALRELYGRADVAASIGGAGLNVIQALGFGVPVVAESDHRDSSPEIEAVVEGETGRYFQAGDAASLRAVLRELIDAPAQVARLGRRGVETIGRRYSAQRHASAMEQAILRLRRRRRHR</sequence>
<evidence type="ECO:0000259" key="3">
    <source>
        <dbReference type="Pfam" id="PF00534"/>
    </source>
</evidence>
<evidence type="ECO:0000313" key="5">
    <source>
        <dbReference type="Proteomes" id="UP000824151"/>
    </source>
</evidence>
<keyword evidence="1" id="KW-0808">Transferase</keyword>
<comment type="caution">
    <text evidence="4">The sequence shown here is derived from an EMBL/GenBank/DDBJ whole genome shotgun (WGS) entry which is preliminary data.</text>
</comment>
<reference evidence="4" key="1">
    <citation type="journal article" date="2021" name="PeerJ">
        <title>Extensive microbial diversity within the chicken gut microbiome revealed by metagenomics and culture.</title>
        <authorList>
            <person name="Gilroy R."/>
            <person name="Ravi A."/>
            <person name="Getino M."/>
            <person name="Pursley I."/>
            <person name="Horton D.L."/>
            <person name="Alikhan N.F."/>
            <person name="Baker D."/>
            <person name="Gharbi K."/>
            <person name="Hall N."/>
            <person name="Watson M."/>
            <person name="Adriaenssens E.M."/>
            <person name="Foster-Nyarko E."/>
            <person name="Jarju S."/>
            <person name="Secka A."/>
            <person name="Antonio M."/>
            <person name="Oren A."/>
            <person name="Chaudhuri R.R."/>
            <person name="La Ragione R."/>
            <person name="Hildebrand F."/>
            <person name="Pallen M.J."/>
        </authorList>
    </citation>
    <scope>NUCLEOTIDE SEQUENCE</scope>
    <source>
        <strain evidence="4">ChiHejej3B27-3195</strain>
    </source>
</reference>
<dbReference type="EMBL" id="DXGD01000208">
    <property type="protein sequence ID" value="HIW99627.1"/>
    <property type="molecule type" value="Genomic_DNA"/>
</dbReference>
<feature type="domain" description="Glycosyl transferase family 1" evidence="3">
    <location>
        <begin position="223"/>
        <end position="378"/>
    </location>
</feature>
<evidence type="ECO:0000256" key="2">
    <source>
        <dbReference type="SAM" id="MobiDB-lite"/>
    </source>
</evidence>
<gene>
    <name evidence="4" type="ORF">H9871_05745</name>
</gene>
<dbReference type="CDD" id="cd03801">
    <property type="entry name" value="GT4_PimA-like"/>
    <property type="match status" value="1"/>
</dbReference>
<dbReference type="InterPro" id="IPR001296">
    <property type="entry name" value="Glyco_trans_1"/>
</dbReference>
<dbReference type="Proteomes" id="UP000824151">
    <property type="component" value="Unassembled WGS sequence"/>
</dbReference>
<feature type="compositionally biased region" description="Low complexity" evidence="2">
    <location>
        <begin position="204"/>
        <end position="219"/>
    </location>
</feature>
<dbReference type="Pfam" id="PF00534">
    <property type="entry name" value="Glycos_transf_1"/>
    <property type="match status" value="1"/>
</dbReference>
<feature type="region of interest" description="Disordered" evidence="2">
    <location>
        <begin position="197"/>
        <end position="219"/>
    </location>
</feature>